<dbReference type="InterPro" id="IPR000008">
    <property type="entry name" value="C2_dom"/>
</dbReference>
<dbReference type="GeneID" id="118261946"/>
<proteinExistence type="inferred from homology"/>
<dbReference type="AlphaFoldDB" id="A0A9R0F2X7"/>
<dbReference type="RefSeq" id="XP_050559905.1">
    <property type="nucleotide sequence ID" value="XM_050703948.1"/>
</dbReference>
<feature type="domain" description="C2" evidence="8">
    <location>
        <begin position="145"/>
        <end position="269"/>
    </location>
</feature>
<dbReference type="InterPro" id="IPR011993">
    <property type="entry name" value="PH-like_dom_sf"/>
</dbReference>
<dbReference type="InterPro" id="IPR001849">
    <property type="entry name" value="PH_domain"/>
</dbReference>
<reference evidence="10" key="1">
    <citation type="submission" date="2025-08" db="UniProtKB">
        <authorList>
            <consortium name="RefSeq"/>
        </authorList>
    </citation>
    <scope>IDENTIFICATION</scope>
    <source>
        <tissue evidence="10">Whole larval tissue</tissue>
    </source>
</reference>
<dbReference type="GO" id="GO:0016316">
    <property type="term" value="F:phosphatidylinositol-3,4-bisphosphate 4-phosphatase activity"/>
    <property type="evidence" value="ECO:0007669"/>
    <property type="project" value="UniProtKB-EC"/>
</dbReference>
<evidence type="ECO:0000256" key="4">
    <source>
        <dbReference type="ARBA" id="ARBA00022801"/>
    </source>
</evidence>
<evidence type="ECO:0000256" key="5">
    <source>
        <dbReference type="ARBA" id="ARBA00023098"/>
    </source>
</evidence>
<sequence>MRYNKQELAALASQTSQNFDREGVLVLKERQDGFFRRSEGCSVRWFRLRGNLLFYLKGPEPWYEPMGVIVLGHHQIKVQPQDENGHWPFQITWDNGVCYKMATFHESERTLWLKAIELAPYDNVQAQANALRERLNKIRPNLDIATYRLQKGIVTDMNEVPLCELALSCDNLLCDTHGRPPSPLVVIYVKNDKGLCIKYGATEIVETCSNPCFSKTILFRASDGLTGSALVRIVVYDVKERVSETIVPMGYTSMLLSTIQEAQRLRVALITRDQKTVGFVTINGWSLEPSYIGTSPSHTNDRNCVDIPHKVLCHRRSQSLPPRLGLKLKFPSYGSLLKQNFVNSHQVTYRFHSGLGGDITVHEIMAEPKLCFTMPIQLLDIYIQREKELLDELLSVGEICGQWQTRQLDLVSTHVSVLKHYCHSRRSMLNMENQHFKASSRKEDPSLEFAPINLHLQRMWVHNDTLNKTGFHDIVTVGAFATHTHKAERTGGLIRLVQQVKDINSTKAEMNSITNKIQAEYDNLVAVRRLREGISEDMEKILMLMQAQQYGAITAVVDGIRSKTKSILAQWEPAVVEESLSYIGWPKNSSPNEGVTNHETQQTMSTIMRLTEQLSMFDANSDCDTFDASSSSSSKETSPTGETPTLSSSVPNISNYPKKKVAETELQFHNDYFKNEIEERDRGGLNHSFRSVRLSKPKIDGQSLSFDYTKRHGSLRHDFKSSASLEQVSYRSLVDSLRNDKKKAIELRRESATLPAVGQLDQATRDNNLAFLRNVGIMVEDSLTCLVEELNRVVINNDSSDEDLERIRGLMDGVRSSGDDAARWMRLAHAAFRLRCESPHWAREHAALQTRRDTCFSQALSTVTAGLLCWLCSMPGDIVAKIISSGLGPLCGFEGLLSLYSTEKAMWGDMVVAVEDLQTVVFTLTKVGHSNSSVPHVSGTRGALTVYIPISDSLYTKFTSKEHLSFTITAVFFNIGVNEKATLAEALGETTPQYHSNSDNLDRLNKYYHKYSKVFPTDHMAASRASSRTKPLEEVMETLRICVHKKVPKNVEVLHLAALATRLMNGIRFTSCKSAKDRTGMSVTLEQCSILASEYHLAEHEMKKALSIMRSEGCRRENTQKNIGIRKYAFTKKQVMALPADYRPPPGTYGSTQTDELKSVAGLAAECPLMSHRSTTYFHAYFH</sequence>
<evidence type="ECO:0000256" key="3">
    <source>
        <dbReference type="ARBA" id="ARBA00013037"/>
    </source>
</evidence>
<dbReference type="InterPro" id="IPR035892">
    <property type="entry name" value="C2_domain_sf"/>
</dbReference>
<dbReference type="PANTHER" id="PTHR12187:SF11">
    <property type="entry name" value="PHOSPHATIDYLINOSITOL-3,4-BISPHOSPHATE 4-PHOSPHATASE"/>
    <property type="match status" value="1"/>
</dbReference>
<comment type="pathway">
    <text evidence="1">Signal transduction; phosphatidylinositol signaling pathway.</text>
</comment>
<dbReference type="Gene3D" id="2.30.29.30">
    <property type="entry name" value="Pleckstrin-homology domain (PH domain)/Phosphotyrosine-binding domain (PTB)"/>
    <property type="match status" value="1"/>
</dbReference>
<dbReference type="GO" id="GO:0005737">
    <property type="term" value="C:cytoplasm"/>
    <property type="evidence" value="ECO:0007669"/>
    <property type="project" value="TreeGrafter"/>
</dbReference>
<evidence type="ECO:0000313" key="9">
    <source>
        <dbReference type="Proteomes" id="UP000829999"/>
    </source>
</evidence>
<dbReference type="EC" id="3.1.3.66" evidence="3"/>
<accession>A0A9R0F2X7</accession>
<dbReference type="SMART" id="SM00233">
    <property type="entry name" value="PH"/>
    <property type="match status" value="1"/>
</dbReference>
<dbReference type="SUPFAM" id="SSF49562">
    <property type="entry name" value="C2 domain (Calcium/lipid-binding domain, CaLB)"/>
    <property type="match status" value="1"/>
</dbReference>
<name>A0A9R0F2X7_SPOFR</name>
<keyword evidence="9" id="KW-1185">Reference proteome</keyword>
<dbReference type="PROSITE" id="PS50004">
    <property type="entry name" value="C2"/>
    <property type="match status" value="1"/>
</dbReference>
<dbReference type="OrthoDB" id="159395at2759"/>
<comment type="similarity">
    <text evidence="2">Belongs to the inositol 3,4-bisphosphate 4-phosphatase family.</text>
</comment>
<evidence type="ECO:0000259" key="7">
    <source>
        <dbReference type="PROSITE" id="PS50003"/>
    </source>
</evidence>
<evidence type="ECO:0000313" key="10">
    <source>
        <dbReference type="RefSeq" id="XP_050559905.1"/>
    </source>
</evidence>
<keyword evidence="5" id="KW-0443">Lipid metabolism</keyword>
<feature type="compositionally biased region" description="Polar residues" evidence="6">
    <location>
        <begin position="635"/>
        <end position="654"/>
    </location>
</feature>
<dbReference type="PROSITE" id="PS50003">
    <property type="entry name" value="PH_DOMAIN"/>
    <property type="match status" value="1"/>
</dbReference>
<dbReference type="PANTHER" id="PTHR12187">
    <property type="entry name" value="AGAP000124-PA"/>
    <property type="match status" value="1"/>
</dbReference>
<evidence type="ECO:0000256" key="6">
    <source>
        <dbReference type="SAM" id="MobiDB-lite"/>
    </source>
</evidence>
<protein>
    <recommendedName>
        <fullName evidence="3">phosphatidylinositol-3,4-bisphosphate 4-phosphatase</fullName>
        <ecNumber evidence="3">3.1.3.66</ecNumber>
    </recommendedName>
</protein>
<dbReference type="InterPro" id="IPR039034">
    <property type="entry name" value="INPP4"/>
</dbReference>
<evidence type="ECO:0000256" key="1">
    <source>
        <dbReference type="ARBA" id="ARBA00004847"/>
    </source>
</evidence>
<keyword evidence="4" id="KW-0378">Hydrolase</keyword>
<dbReference type="SUPFAM" id="SSF50729">
    <property type="entry name" value="PH domain-like"/>
    <property type="match status" value="1"/>
</dbReference>
<evidence type="ECO:0000259" key="8">
    <source>
        <dbReference type="PROSITE" id="PS50004"/>
    </source>
</evidence>
<evidence type="ECO:0000256" key="2">
    <source>
        <dbReference type="ARBA" id="ARBA00006306"/>
    </source>
</evidence>
<feature type="region of interest" description="Disordered" evidence="6">
    <location>
        <begin position="625"/>
        <end position="654"/>
    </location>
</feature>
<organism evidence="9 10">
    <name type="scientific">Spodoptera frugiperda</name>
    <name type="common">Fall armyworm</name>
    <dbReference type="NCBI Taxonomy" id="7108"/>
    <lineage>
        <taxon>Eukaryota</taxon>
        <taxon>Metazoa</taxon>
        <taxon>Ecdysozoa</taxon>
        <taxon>Arthropoda</taxon>
        <taxon>Hexapoda</taxon>
        <taxon>Insecta</taxon>
        <taxon>Pterygota</taxon>
        <taxon>Neoptera</taxon>
        <taxon>Endopterygota</taxon>
        <taxon>Lepidoptera</taxon>
        <taxon>Glossata</taxon>
        <taxon>Ditrysia</taxon>
        <taxon>Noctuoidea</taxon>
        <taxon>Noctuidae</taxon>
        <taxon>Amphipyrinae</taxon>
        <taxon>Spodoptera</taxon>
    </lineage>
</organism>
<gene>
    <name evidence="10" type="primary">LOC118261946</name>
</gene>
<dbReference type="Proteomes" id="UP000829999">
    <property type="component" value="Chromosome 25"/>
</dbReference>
<feature type="domain" description="PH" evidence="7">
    <location>
        <begin position="18"/>
        <end position="121"/>
    </location>
</feature>
<dbReference type="Pfam" id="PF00169">
    <property type="entry name" value="PH"/>
    <property type="match status" value="1"/>
</dbReference>